<dbReference type="PANTHER" id="PTHR32309">
    <property type="entry name" value="TYROSINE-PROTEIN KINASE"/>
    <property type="match status" value="1"/>
</dbReference>
<keyword evidence="1" id="KW-0812">Transmembrane</keyword>
<sequence>MLEPVIKDLNLDMTYNQLAASVSVTPVNETQIMNLMVQDTNPERARDIANKIPEVFGKEAKRITNANKVEVIDKAILSKAPINSNKTMNMVIAAVLGAMIGLFVIFLIEYLDNKIKTPQDIQKYLELPILGVIPDEGLIK</sequence>
<comment type="caution">
    <text evidence="3">The sequence shown here is derived from an EMBL/GenBank/DDBJ whole genome shotgun (WGS) entry which is preliminary data.</text>
</comment>
<dbReference type="EMBL" id="VSSQ01010440">
    <property type="protein sequence ID" value="MPM44350.1"/>
    <property type="molecule type" value="Genomic_DNA"/>
</dbReference>
<protein>
    <submittedName>
        <fullName evidence="3">Putative capsular polysaccharide biosynthesis protein YwqC</fullName>
    </submittedName>
</protein>
<keyword evidence="1" id="KW-1133">Transmembrane helix</keyword>
<reference evidence="3" key="1">
    <citation type="submission" date="2019-08" db="EMBL/GenBank/DDBJ databases">
        <authorList>
            <person name="Kucharzyk K."/>
            <person name="Murdoch R.W."/>
            <person name="Higgins S."/>
            <person name="Loffler F."/>
        </authorList>
    </citation>
    <scope>NUCLEOTIDE SEQUENCE</scope>
</reference>
<evidence type="ECO:0000313" key="3">
    <source>
        <dbReference type="EMBL" id="MPM44350.1"/>
    </source>
</evidence>
<dbReference type="InterPro" id="IPR032807">
    <property type="entry name" value="GNVR"/>
</dbReference>
<feature type="domain" description="Tyrosine-protein kinase G-rich" evidence="2">
    <location>
        <begin position="64"/>
        <end position="107"/>
    </location>
</feature>
<name>A0A644ZTQ1_9ZZZZ</name>
<dbReference type="GO" id="GO:0005886">
    <property type="term" value="C:plasma membrane"/>
    <property type="evidence" value="ECO:0007669"/>
    <property type="project" value="TreeGrafter"/>
</dbReference>
<evidence type="ECO:0000259" key="2">
    <source>
        <dbReference type="Pfam" id="PF13807"/>
    </source>
</evidence>
<organism evidence="3">
    <name type="scientific">bioreactor metagenome</name>
    <dbReference type="NCBI Taxonomy" id="1076179"/>
    <lineage>
        <taxon>unclassified sequences</taxon>
        <taxon>metagenomes</taxon>
        <taxon>ecological metagenomes</taxon>
    </lineage>
</organism>
<dbReference type="AlphaFoldDB" id="A0A644ZTQ1"/>
<dbReference type="Pfam" id="PF13807">
    <property type="entry name" value="GNVR"/>
    <property type="match status" value="1"/>
</dbReference>
<proteinExistence type="predicted"/>
<evidence type="ECO:0000256" key="1">
    <source>
        <dbReference type="SAM" id="Phobius"/>
    </source>
</evidence>
<gene>
    <name evidence="3" type="primary">ywqC_4</name>
    <name evidence="3" type="ORF">SDC9_91028</name>
</gene>
<dbReference type="InterPro" id="IPR050445">
    <property type="entry name" value="Bact_polysacc_biosynth/exp"/>
</dbReference>
<accession>A0A644ZTQ1</accession>
<dbReference type="GO" id="GO:0004713">
    <property type="term" value="F:protein tyrosine kinase activity"/>
    <property type="evidence" value="ECO:0007669"/>
    <property type="project" value="TreeGrafter"/>
</dbReference>
<dbReference type="PANTHER" id="PTHR32309:SF13">
    <property type="entry name" value="FERRIC ENTEROBACTIN TRANSPORT PROTEIN FEPE"/>
    <property type="match status" value="1"/>
</dbReference>
<keyword evidence="1" id="KW-0472">Membrane</keyword>
<feature type="transmembrane region" description="Helical" evidence="1">
    <location>
        <begin position="90"/>
        <end position="111"/>
    </location>
</feature>